<dbReference type="Pfam" id="PF13181">
    <property type="entry name" value="TPR_8"/>
    <property type="match status" value="1"/>
</dbReference>
<dbReference type="Proteomes" id="UP001489004">
    <property type="component" value="Unassembled WGS sequence"/>
</dbReference>
<name>A0AAW1P843_9CHLO</name>
<proteinExistence type="predicted"/>
<organism evidence="1 2">
    <name type="scientific">[Myrmecia] bisecta</name>
    <dbReference type="NCBI Taxonomy" id="41462"/>
    <lineage>
        <taxon>Eukaryota</taxon>
        <taxon>Viridiplantae</taxon>
        <taxon>Chlorophyta</taxon>
        <taxon>core chlorophytes</taxon>
        <taxon>Trebouxiophyceae</taxon>
        <taxon>Trebouxiales</taxon>
        <taxon>Trebouxiaceae</taxon>
        <taxon>Myrmecia</taxon>
    </lineage>
</organism>
<dbReference type="EMBL" id="JALJOR010000018">
    <property type="protein sequence ID" value="KAK9804267.1"/>
    <property type="molecule type" value="Genomic_DNA"/>
</dbReference>
<dbReference type="SUPFAM" id="SSF48452">
    <property type="entry name" value="TPR-like"/>
    <property type="match status" value="2"/>
</dbReference>
<dbReference type="PANTHER" id="PTHR44102:SF5">
    <property type="entry name" value="PROTEIN NPG1"/>
    <property type="match status" value="1"/>
</dbReference>
<evidence type="ECO:0000313" key="2">
    <source>
        <dbReference type="Proteomes" id="UP001489004"/>
    </source>
</evidence>
<dbReference type="InterPro" id="IPR043376">
    <property type="entry name" value="NPG1-like"/>
</dbReference>
<dbReference type="Gene3D" id="1.25.40.10">
    <property type="entry name" value="Tetratricopeptide repeat domain"/>
    <property type="match status" value="2"/>
</dbReference>
<keyword evidence="2" id="KW-1185">Reference proteome</keyword>
<dbReference type="SMART" id="SM00028">
    <property type="entry name" value="TPR"/>
    <property type="match status" value="5"/>
</dbReference>
<gene>
    <name evidence="1" type="ORF">WJX72_004067</name>
</gene>
<dbReference type="PANTHER" id="PTHR44102">
    <property type="entry name" value="PROTEIN NPG1"/>
    <property type="match status" value="1"/>
</dbReference>
<accession>A0AAW1P843</accession>
<reference evidence="1 2" key="1">
    <citation type="journal article" date="2024" name="Nat. Commun.">
        <title>Phylogenomics reveals the evolutionary origins of lichenization in chlorophyte algae.</title>
        <authorList>
            <person name="Puginier C."/>
            <person name="Libourel C."/>
            <person name="Otte J."/>
            <person name="Skaloud P."/>
            <person name="Haon M."/>
            <person name="Grisel S."/>
            <person name="Petersen M."/>
            <person name="Berrin J.G."/>
            <person name="Delaux P.M."/>
            <person name="Dal Grande F."/>
            <person name="Keller J."/>
        </authorList>
    </citation>
    <scope>NUCLEOTIDE SEQUENCE [LARGE SCALE GENOMIC DNA]</scope>
    <source>
        <strain evidence="1 2">SAG 2043</strain>
    </source>
</reference>
<evidence type="ECO:0000313" key="1">
    <source>
        <dbReference type="EMBL" id="KAK9804267.1"/>
    </source>
</evidence>
<dbReference type="Pfam" id="PF13432">
    <property type="entry name" value="TPR_16"/>
    <property type="match status" value="2"/>
</dbReference>
<sequence>MAVEQAVEARLDLLRQQLKASRESEPSRRWAVLKESGLLLTYAPLPEYNPPGTLSQAAANVYVPDSALEEASLCLLLSSEASPQEFAANRALCWHLCLALGLGRQHRYLAHALSKASLSQRTHPLEWRTQAQALVAAGEAPRASLCLRALLEEQSRDPVTLLLSVKASLQVGGDALKDAVQFARQAVSATEGSSSVMRAKAHVALGVALGSAAGAAFALPQTDRAAYLEEALVVLQAAVDMDPGDANALYNLALLQAEARQLPAALRSCRAALAASAGTHAASWALLALVLSAQQRIPMALAVADAGLAEAGPLYESLLLKIKARLHVAAGEPAVALRSLAHLMARVQRALTSEDKQREERRQALRKQESDLWLELARTFLAQQQTEDARFCVRQAKNLMPWSPAAHHMEGRVAQEDGNMDQAIQYYETALAVNLYYAKSALFLGRLYRKRGGPYDLTLAQAHLADGLRYEPHRHLGWYNLGMVYKAQQRHDDAERCLRTSVGLVLTAPVMSFNKLPRIL</sequence>
<protein>
    <submittedName>
        <fullName evidence="1">Uncharacterized protein</fullName>
    </submittedName>
</protein>
<dbReference type="AlphaFoldDB" id="A0AAW1P843"/>
<dbReference type="InterPro" id="IPR011990">
    <property type="entry name" value="TPR-like_helical_dom_sf"/>
</dbReference>
<dbReference type="InterPro" id="IPR019734">
    <property type="entry name" value="TPR_rpt"/>
</dbReference>
<comment type="caution">
    <text evidence="1">The sequence shown here is derived from an EMBL/GenBank/DDBJ whole genome shotgun (WGS) entry which is preliminary data.</text>
</comment>